<dbReference type="AlphaFoldDB" id="A0A2W5T9F3"/>
<dbReference type="Pfam" id="PF09113">
    <property type="entry name" value="N-glycanase_C"/>
    <property type="match status" value="1"/>
</dbReference>
<protein>
    <recommendedName>
        <fullName evidence="3">Peptide-N-glycosidase F N-terminal domain-containing protein</fullName>
    </recommendedName>
</protein>
<dbReference type="Proteomes" id="UP000249061">
    <property type="component" value="Unassembled WGS sequence"/>
</dbReference>
<gene>
    <name evidence="4" type="ORF">DI536_22825</name>
</gene>
<dbReference type="PANTHER" id="PTHR39319">
    <property type="entry name" value="SI:DKEY-256H2.1"/>
    <property type="match status" value="1"/>
</dbReference>
<proteinExistence type="predicted"/>
<comment type="caution">
    <text evidence="4">The sequence shown here is derived from an EMBL/GenBank/DDBJ whole genome shotgun (WGS) entry which is preliminary data.</text>
</comment>
<organism evidence="4 5">
    <name type="scientific">Archangium gephyra</name>
    <dbReference type="NCBI Taxonomy" id="48"/>
    <lineage>
        <taxon>Bacteria</taxon>
        <taxon>Pseudomonadati</taxon>
        <taxon>Myxococcota</taxon>
        <taxon>Myxococcia</taxon>
        <taxon>Myxococcales</taxon>
        <taxon>Cystobacterineae</taxon>
        <taxon>Archangiaceae</taxon>
        <taxon>Archangium</taxon>
    </lineage>
</organism>
<reference evidence="4 5" key="1">
    <citation type="submission" date="2017-08" db="EMBL/GenBank/DDBJ databases">
        <title>Infants hospitalized years apart are colonized by the same room-sourced microbial strains.</title>
        <authorList>
            <person name="Brooks B."/>
            <person name="Olm M.R."/>
            <person name="Firek B.A."/>
            <person name="Baker R."/>
            <person name="Thomas B.C."/>
            <person name="Morowitz M.J."/>
            <person name="Banfield J.F."/>
        </authorList>
    </citation>
    <scope>NUCLEOTIDE SEQUENCE [LARGE SCALE GENOMIC DNA]</scope>
    <source>
        <strain evidence="4">S2_003_000_R2_14</strain>
    </source>
</reference>
<dbReference type="InterPro" id="IPR053251">
    <property type="entry name" value="N-glycanase"/>
</dbReference>
<dbReference type="InterPro" id="IPR015196">
    <property type="entry name" value="PngaseF_N"/>
</dbReference>
<dbReference type="InterPro" id="IPR015197">
    <property type="entry name" value="PngaseF_C"/>
</dbReference>
<dbReference type="InterPro" id="IPR008977">
    <property type="entry name" value="PHM/PNGase_F_dom_sf"/>
</dbReference>
<evidence type="ECO:0000259" key="3">
    <source>
        <dbReference type="SMART" id="SM01290"/>
    </source>
</evidence>
<name>A0A2W5T9F3_9BACT</name>
<evidence type="ECO:0000256" key="1">
    <source>
        <dbReference type="ARBA" id="ARBA00023157"/>
    </source>
</evidence>
<feature type="signal peptide" evidence="2">
    <location>
        <begin position="1"/>
        <end position="23"/>
    </location>
</feature>
<keyword evidence="1" id="KW-1015">Disulfide bond</keyword>
<feature type="domain" description="Peptide-N-glycosidase F N-terminal" evidence="3">
    <location>
        <begin position="287"/>
        <end position="415"/>
    </location>
</feature>
<dbReference type="SMART" id="SM01290">
    <property type="entry name" value="N-glycanase_N"/>
    <property type="match status" value="1"/>
</dbReference>
<dbReference type="EMBL" id="QFQP01000022">
    <property type="protein sequence ID" value="PZR09076.1"/>
    <property type="molecule type" value="Genomic_DNA"/>
</dbReference>
<evidence type="ECO:0000256" key="2">
    <source>
        <dbReference type="SAM" id="SignalP"/>
    </source>
</evidence>
<feature type="chain" id="PRO_5016122058" description="Peptide-N-glycosidase F N-terminal domain-containing protein" evidence="2">
    <location>
        <begin position="24"/>
        <end position="581"/>
    </location>
</feature>
<dbReference type="PANTHER" id="PTHR39319:SF1">
    <property type="entry name" value="SI:DKEY-256H2.1"/>
    <property type="match status" value="1"/>
</dbReference>
<keyword evidence="2" id="KW-0732">Signal</keyword>
<evidence type="ECO:0000313" key="4">
    <source>
        <dbReference type="EMBL" id="PZR09076.1"/>
    </source>
</evidence>
<dbReference type="Gene3D" id="2.60.120.230">
    <property type="match status" value="2"/>
</dbReference>
<dbReference type="InterPro" id="IPR014784">
    <property type="entry name" value="Cu2_ascorb_mOase-like_C"/>
</dbReference>
<accession>A0A2W5T9F3</accession>
<sequence length="581" mass="64693">MRLNVAKRLLPLLLLACAPTAPTFDGDTTPVTVLPPLPNCNTPCANASELCVPFDLAACVQGCDAERRTCLELAGLDCFAARRCYREAPTTPFLDGGYGTQVRSIAGKVTLNTSDGPWPLELEWTGEDTYVFLARSNPTTGVFEGSLRDLLTASPRNTHYFFSWLRDEAGFNAVATRWRAELQSLSQADREHWGPRVHFLVGRFDLQAGWVGAMMTSRIANQPMYLGNGLTAFAIDRRQRIREVGMLGRLTGNGVAADITMLANEVKAFEFEFARDERLAAEQGTTVLTLATNETMRETLDFDVTIPDLANFDTLEVDLALDCPAHMNANCGAWDYLSHLWLCEPATASDGGMTWSCEKELARWITPYWREGRWVTDISQQLATLSPGTKHLRYYASRQWDPREVNYIVSLSLRLSEKARGMKPVQATPLWTGGNWDQTYDGAKQPIDVMIPADAKKVELVTIITGHEGNAPTNCAEFCDHEHLFTVNGAMHRQSFPEAQTLNTCADRVTEGVVPNQHGTWYYGRGGWCPGWDVAPHVVDVTSEVMKGQRNTLTYRTQFQGNALTSHLGRIVLSSWLVVWK</sequence>
<dbReference type="GO" id="GO:0016715">
    <property type="term" value="F:oxidoreductase activity, acting on paired donors, with incorporation or reduction of molecular oxygen, reduced ascorbate as one donor, and incorporation of one atom of oxygen"/>
    <property type="evidence" value="ECO:0007669"/>
    <property type="project" value="InterPro"/>
</dbReference>
<evidence type="ECO:0000313" key="5">
    <source>
        <dbReference type="Proteomes" id="UP000249061"/>
    </source>
</evidence>
<dbReference type="SUPFAM" id="SSF49742">
    <property type="entry name" value="PHM/PNGase F"/>
    <property type="match status" value="1"/>
</dbReference>